<dbReference type="PANTHER" id="PTHR24135">
    <property type="entry name" value="SH3 AND MULTIPLE ANKYRIN REPEAT DOMAINS PROTEIN"/>
    <property type="match status" value="1"/>
</dbReference>
<feature type="region of interest" description="Disordered" evidence="1">
    <location>
        <begin position="283"/>
        <end position="360"/>
    </location>
</feature>
<dbReference type="FunFam" id="1.10.150.50:FF:000006">
    <property type="entry name" value="SH3 and multiple ankyrin repeat domains protein 2"/>
    <property type="match status" value="1"/>
</dbReference>
<evidence type="ECO:0000313" key="3">
    <source>
        <dbReference type="EMBL" id="KAL1006974.1"/>
    </source>
</evidence>
<dbReference type="Pfam" id="PF00536">
    <property type="entry name" value="SAM_1"/>
    <property type="match status" value="1"/>
</dbReference>
<feature type="compositionally biased region" description="Polar residues" evidence="1">
    <location>
        <begin position="456"/>
        <end position="466"/>
    </location>
</feature>
<evidence type="ECO:0000259" key="2">
    <source>
        <dbReference type="PROSITE" id="PS50105"/>
    </source>
</evidence>
<keyword evidence="4" id="KW-1185">Reference proteome</keyword>
<sequence length="1188" mass="126548">VKVGHRQVVNIIRHAGNSLVIKVVTVSRNIDPEDTARKKAPPPPKRAPTTALSMRSKSMTSELEEIDKVDEVPPSQKTVDTKVATIKPRPSSRCLVTTTDMNSMYDSQGGVAVEPPTVPDIHGGGALLGIPAKGATMRRQKSIGSGITEEEKTFLTPPPLKFTRSLSMPDTSEDIPPPPSISPPSPPSSYNSPSVSPNSRGYSTTRQAFTLNSAGIFSNANNVGNRTGDVGTLRRGYHRQSSEQYDSRSRGRVPIPENPYSEVGTKALYVPAKPARRKGTLVKQPNVEDSPEKTCHTPASGTVSMPTTPTERTFSSIPIPTIIVKEPSTSSSGKSSQGSSMEIEPTTPEHPPLTPDSGEKGLMIEDYLVNNPFAAAIAGAVRDREKRLEAQKNTPSFLSTDLGDEDLEDPNPTPHLRQSKSIDEGMVSVDENLQRTMAPLQAATLLRSQGGGDSGGNVTDFSTAEPTQVVREPLTARTGTYSNLDSPVSLPATPPKSSSSNGAGGYLHPVTGKALDPSSPLALALAARDRAMKEQEQTMAVVTSVAPQDPTPTQPQLLTNSDAPQSLPSNPHKPDLNQPLFIDTKFRSGIEAGIATSTTTLGRGRGRGGGIRRQMTEHKYLMDAATEEMQQVVDNRKGTLIDADDTSQTQKAAGLLMVQTKNSLEDKERCQENAPSQENDMPSKLRDSNQPNPHTNSHSIKPVPAVPQGNITTGKSVDEIVKLPFHMPPPPLASVDIEEVEEFVFSEPLPPPLEFANSIDIPEDQATAIAELLKQRDQDKCNGMGAMEPHPPAYSTLPPVNQLRWWTGMSNCIPPTSYPSLPPDGIFEQGVTNSGLVEVDSCSSADLHMETTGTISTVSSISTLSSEGGCDSILDNMSMAYTDGQTYLADRPPVPPKPKNKPVINRNTALHHNTLIEESLESIGATPPVPPPPAGCMSPPNIPRTPTQRSSKLWGEPPELRSPPTPDAKATVINELSSILSQMHRPKPEESLDSPTTGGRGCFGTSSVASGRQRYSGVSFGMAPSYSTPPSSLPPHLCSPPDTSSLSPPPCPSSLSHSASPSLSDVFGHPTPPIGSGSVSGFGSLGGSLGSGSSCGGSRSPSPLALMQAVAASGKPFASKPVEIWSKLDVADWLDSLNLSEHKEAFMDNEIEGAHLPSLQKEDLIDLGVTRVGHRMNIERALKMLLDK</sequence>
<feature type="region of interest" description="Disordered" evidence="1">
    <location>
        <begin position="145"/>
        <end position="203"/>
    </location>
</feature>
<dbReference type="SMART" id="SM00454">
    <property type="entry name" value="SAM"/>
    <property type="match status" value="1"/>
</dbReference>
<feature type="domain" description="SAM" evidence="2">
    <location>
        <begin position="1125"/>
        <end position="1188"/>
    </location>
</feature>
<feature type="region of interest" description="Disordered" evidence="1">
    <location>
        <begin position="923"/>
        <end position="968"/>
    </location>
</feature>
<dbReference type="PROSITE" id="PS50105">
    <property type="entry name" value="SAM_DOMAIN"/>
    <property type="match status" value="1"/>
</dbReference>
<feature type="compositionally biased region" description="Polar residues" evidence="1">
    <location>
        <begin position="560"/>
        <end position="569"/>
    </location>
</feature>
<proteinExistence type="predicted"/>
<feature type="compositionally biased region" description="Low complexity" evidence="1">
    <location>
        <begin position="1053"/>
        <end position="1064"/>
    </location>
</feature>
<comment type="caution">
    <text evidence="3">The sequence shown here is derived from an EMBL/GenBank/DDBJ whole genome shotgun (WGS) entry which is preliminary data.</text>
</comment>
<dbReference type="InterPro" id="IPR013761">
    <property type="entry name" value="SAM/pointed_sf"/>
</dbReference>
<dbReference type="Gene3D" id="1.10.150.50">
    <property type="entry name" value="Transcription Factor, Ets-1"/>
    <property type="match status" value="1"/>
</dbReference>
<organism evidence="3 4">
    <name type="scientific">Umbra pygmaea</name>
    <name type="common">Eastern mudminnow</name>
    <dbReference type="NCBI Taxonomy" id="75934"/>
    <lineage>
        <taxon>Eukaryota</taxon>
        <taxon>Metazoa</taxon>
        <taxon>Chordata</taxon>
        <taxon>Craniata</taxon>
        <taxon>Vertebrata</taxon>
        <taxon>Euteleostomi</taxon>
        <taxon>Actinopterygii</taxon>
        <taxon>Neopterygii</taxon>
        <taxon>Teleostei</taxon>
        <taxon>Protacanthopterygii</taxon>
        <taxon>Esociformes</taxon>
        <taxon>Umbridae</taxon>
        <taxon>Umbra</taxon>
    </lineage>
</organism>
<gene>
    <name evidence="3" type="ORF">UPYG_G00080020</name>
</gene>
<evidence type="ECO:0000313" key="4">
    <source>
        <dbReference type="Proteomes" id="UP001557470"/>
    </source>
</evidence>
<dbReference type="EMBL" id="JAGEUA010000002">
    <property type="protein sequence ID" value="KAL1006974.1"/>
    <property type="molecule type" value="Genomic_DNA"/>
</dbReference>
<dbReference type="SUPFAM" id="SSF47769">
    <property type="entry name" value="SAM/Pointed domain"/>
    <property type="match status" value="1"/>
</dbReference>
<feature type="compositionally biased region" description="Low complexity" evidence="1">
    <location>
        <begin position="328"/>
        <end position="346"/>
    </location>
</feature>
<dbReference type="CDD" id="cd09506">
    <property type="entry name" value="SAM_Shank1_2_3"/>
    <property type="match status" value="1"/>
</dbReference>
<feature type="region of interest" description="Disordered" evidence="1">
    <location>
        <begin position="217"/>
        <end position="259"/>
    </location>
</feature>
<feature type="region of interest" description="Disordered" evidence="1">
    <location>
        <begin position="32"/>
        <end position="57"/>
    </location>
</feature>
<dbReference type="AlphaFoldDB" id="A0ABD0XDH5"/>
<dbReference type="InterPro" id="IPR051569">
    <property type="entry name" value="SHANK"/>
</dbReference>
<feature type="compositionally biased region" description="Polar residues" evidence="1">
    <location>
        <begin position="477"/>
        <end position="486"/>
    </location>
</feature>
<feature type="region of interest" description="Disordered" evidence="1">
    <location>
        <begin position="447"/>
        <end position="517"/>
    </location>
</feature>
<feature type="region of interest" description="Disordered" evidence="1">
    <location>
        <begin position="1026"/>
        <end position="1079"/>
    </location>
</feature>
<name>A0ABD0XDH5_UMBPY</name>
<feature type="region of interest" description="Disordered" evidence="1">
    <location>
        <begin position="660"/>
        <end position="712"/>
    </location>
</feature>
<accession>A0ABD0XDH5</accession>
<feature type="region of interest" description="Disordered" evidence="1">
    <location>
        <begin position="387"/>
        <end position="424"/>
    </location>
</feature>
<feature type="compositionally biased region" description="Polar residues" evidence="1">
    <location>
        <begin position="297"/>
        <end position="318"/>
    </location>
</feature>
<dbReference type="PANTHER" id="PTHR24135:SF17">
    <property type="entry name" value="SH3 AND MULTIPLE ANKYRIN REPEAT DOMAINS PROTEIN 2"/>
    <property type="match status" value="1"/>
</dbReference>
<reference evidence="3 4" key="1">
    <citation type="submission" date="2024-06" db="EMBL/GenBank/DDBJ databases">
        <authorList>
            <person name="Pan Q."/>
            <person name="Wen M."/>
            <person name="Jouanno E."/>
            <person name="Zahm M."/>
            <person name="Klopp C."/>
            <person name="Cabau C."/>
            <person name="Louis A."/>
            <person name="Berthelot C."/>
            <person name="Parey E."/>
            <person name="Roest Crollius H."/>
            <person name="Montfort J."/>
            <person name="Robinson-Rechavi M."/>
            <person name="Bouchez O."/>
            <person name="Lampietro C."/>
            <person name="Lopez Roques C."/>
            <person name="Donnadieu C."/>
            <person name="Postlethwait J."/>
            <person name="Bobe J."/>
            <person name="Verreycken H."/>
            <person name="Guiguen Y."/>
        </authorList>
    </citation>
    <scope>NUCLEOTIDE SEQUENCE [LARGE SCALE GENOMIC DNA]</scope>
    <source>
        <strain evidence="3">Up_M1</strain>
        <tissue evidence="3">Testis</tissue>
    </source>
</reference>
<feature type="compositionally biased region" description="Polar residues" evidence="1">
    <location>
        <begin position="688"/>
        <end position="699"/>
    </location>
</feature>
<dbReference type="InterPro" id="IPR001660">
    <property type="entry name" value="SAM"/>
</dbReference>
<feature type="compositionally biased region" description="Pro residues" evidence="1">
    <location>
        <begin position="175"/>
        <end position="187"/>
    </location>
</feature>
<feature type="compositionally biased region" description="Low complexity" evidence="1">
    <location>
        <begin position="1026"/>
        <end position="1046"/>
    </location>
</feature>
<feature type="non-terminal residue" evidence="3">
    <location>
        <position position="1"/>
    </location>
</feature>
<feature type="region of interest" description="Disordered" evidence="1">
    <location>
        <begin position="535"/>
        <end position="578"/>
    </location>
</feature>
<feature type="region of interest" description="Disordered" evidence="1">
    <location>
        <begin position="980"/>
        <end position="1008"/>
    </location>
</feature>
<evidence type="ECO:0000256" key="1">
    <source>
        <dbReference type="SAM" id="MobiDB-lite"/>
    </source>
</evidence>
<dbReference type="Proteomes" id="UP001557470">
    <property type="component" value="Unassembled WGS sequence"/>
</dbReference>
<protein>
    <recommendedName>
        <fullName evidence="2">SAM domain-containing protein</fullName>
    </recommendedName>
</protein>
<feature type="compositionally biased region" description="Low complexity" evidence="1">
    <location>
        <begin position="188"/>
        <end position="199"/>
    </location>
</feature>